<organism evidence="2 3">
    <name type="scientific">Pseudorhizobium halotolerans</name>
    <dbReference type="NCBI Taxonomy" id="1233081"/>
    <lineage>
        <taxon>Bacteria</taxon>
        <taxon>Pseudomonadati</taxon>
        <taxon>Pseudomonadota</taxon>
        <taxon>Alphaproteobacteria</taxon>
        <taxon>Hyphomicrobiales</taxon>
        <taxon>Rhizobiaceae</taxon>
        <taxon>Rhizobium/Agrobacterium group</taxon>
        <taxon>Pseudorhizobium</taxon>
    </lineage>
</organism>
<evidence type="ECO:0000313" key="2">
    <source>
        <dbReference type="EMBL" id="CAD7036643.1"/>
    </source>
</evidence>
<comment type="caution">
    <text evidence="2">The sequence shown here is derived from an EMBL/GenBank/DDBJ whole genome shotgun (WGS) entry which is preliminary data.</text>
</comment>
<protein>
    <submittedName>
        <fullName evidence="2">Uncharacterized protein</fullName>
    </submittedName>
</protein>
<feature type="compositionally biased region" description="Gly residues" evidence="1">
    <location>
        <begin position="93"/>
        <end position="102"/>
    </location>
</feature>
<dbReference type="EMBL" id="CABFWE030000005">
    <property type="protein sequence ID" value="CAD7036643.1"/>
    <property type="molecule type" value="Genomic_DNA"/>
</dbReference>
<name>A0ABN7JLG5_9HYPH</name>
<accession>A0ABN7JLG5</accession>
<feature type="region of interest" description="Disordered" evidence="1">
    <location>
        <begin position="68"/>
        <end position="102"/>
    </location>
</feature>
<gene>
    <name evidence="2" type="ORF">RHAB21_02551</name>
</gene>
<evidence type="ECO:0000313" key="3">
    <source>
        <dbReference type="Proteomes" id="UP000601041"/>
    </source>
</evidence>
<keyword evidence="3" id="KW-1185">Reference proteome</keyword>
<dbReference type="RefSeq" id="WP_142587815.1">
    <property type="nucleotide sequence ID" value="NZ_CABFWE030000005.1"/>
</dbReference>
<reference evidence="2 3" key="1">
    <citation type="submission" date="2020-11" db="EMBL/GenBank/DDBJ databases">
        <authorList>
            <person name="Lassalle F."/>
        </authorList>
    </citation>
    <scope>NUCLEOTIDE SEQUENCE [LARGE SCALE GENOMIC DNA]</scope>
    <source>
        <strain evidence="2 3">AB21</strain>
    </source>
</reference>
<sequence>MSSNLIHEYLEIADLDMLERVLERAGYYGPTSEVETSETKEAALFLMRLFQSGIDSESDLVAALDARGKSAGDGGDTPAQVRVGADDRWIDEGGQGVAGGTD</sequence>
<evidence type="ECO:0000256" key="1">
    <source>
        <dbReference type="SAM" id="MobiDB-lite"/>
    </source>
</evidence>
<proteinExistence type="predicted"/>
<dbReference type="Proteomes" id="UP000601041">
    <property type="component" value="Unassembled WGS sequence"/>
</dbReference>